<organism evidence="1 2">
    <name type="scientific">Paratrimastix pyriformis</name>
    <dbReference type="NCBI Taxonomy" id="342808"/>
    <lineage>
        <taxon>Eukaryota</taxon>
        <taxon>Metamonada</taxon>
        <taxon>Preaxostyla</taxon>
        <taxon>Paratrimastigidae</taxon>
        <taxon>Paratrimastix</taxon>
    </lineage>
</organism>
<proteinExistence type="predicted"/>
<dbReference type="EMBL" id="JAPMOS010000221">
    <property type="protein sequence ID" value="KAJ4453740.1"/>
    <property type="molecule type" value="Genomic_DNA"/>
</dbReference>
<accession>A0ABQ8U8R1</accession>
<sequence length="99" mass="11618">MLLIINPYFKLDYHFNCAPGLTAFRKSSHSDTVYLHIQLLLYSSSETCHYHSSWQMICIEIHLVCLLQSTIHNAFHIVLTVLLELVYHLLKVIAYILNW</sequence>
<evidence type="ECO:0000313" key="1">
    <source>
        <dbReference type="EMBL" id="KAJ4453740.1"/>
    </source>
</evidence>
<gene>
    <name evidence="1" type="ORF">PAPYR_11717</name>
</gene>
<dbReference type="Proteomes" id="UP001141327">
    <property type="component" value="Unassembled WGS sequence"/>
</dbReference>
<keyword evidence="2" id="KW-1185">Reference proteome</keyword>
<name>A0ABQ8U8R1_9EUKA</name>
<protein>
    <submittedName>
        <fullName evidence="1">Uncharacterized protein</fullName>
    </submittedName>
</protein>
<reference evidence="1" key="1">
    <citation type="journal article" date="2022" name="bioRxiv">
        <title>Genomics of Preaxostyla Flagellates Illuminates Evolutionary Transitions and the Path Towards Mitochondrial Loss.</title>
        <authorList>
            <person name="Novak L.V.F."/>
            <person name="Treitli S.C."/>
            <person name="Pyrih J."/>
            <person name="Halakuc P."/>
            <person name="Pipaliya S.V."/>
            <person name="Vacek V."/>
            <person name="Brzon O."/>
            <person name="Soukal P."/>
            <person name="Eme L."/>
            <person name="Dacks J.B."/>
            <person name="Karnkowska A."/>
            <person name="Elias M."/>
            <person name="Hampl V."/>
        </authorList>
    </citation>
    <scope>NUCLEOTIDE SEQUENCE</scope>
    <source>
        <strain evidence="1">RCP-MX</strain>
    </source>
</reference>
<evidence type="ECO:0000313" key="2">
    <source>
        <dbReference type="Proteomes" id="UP001141327"/>
    </source>
</evidence>
<comment type="caution">
    <text evidence="1">The sequence shown here is derived from an EMBL/GenBank/DDBJ whole genome shotgun (WGS) entry which is preliminary data.</text>
</comment>